<dbReference type="KEGG" id="dps:DP1494"/>
<dbReference type="Pfam" id="PF00583">
    <property type="entry name" value="Acetyltransf_1"/>
    <property type="match status" value="1"/>
</dbReference>
<dbReference type="AlphaFoldDB" id="Q6AN51"/>
<proteinExistence type="predicted"/>
<feature type="domain" description="N-acetyltransferase" evidence="1">
    <location>
        <begin position="2"/>
        <end position="165"/>
    </location>
</feature>
<dbReference type="eggNOG" id="COG0456">
    <property type="taxonomic scope" value="Bacteria"/>
</dbReference>
<dbReference type="CDD" id="cd04301">
    <property type="entry name" value="NAT_SF"/>
    <property type="match status" value="1"/>
</dbReference>
<evidence type="ECO:0000313" key="2">
    <source>
        <dbReference type="EMBL" id="CAG36223.1"/>
    </source>
</evidence>
<dbReference type="HOGENOM" id="CLU_099842_0_0_7"/>
<evidence type="ECO:0000259" key="1">
    <source>
        <dbReference type="PROSITE" id="PS51186"/>
    </source>
</evidence>
<dbReference type="Proteomes" id="UP000000602">
    <property type="component" value="Chromosome"/>
</dbReference>
<dbReference type="EMBL" id="CR522870">
    <property type="protein sequence ID" value="CAG36223.1"/>
    <property type="molecule type" value="Genomic_DNA"/>
</dbReference>
<evidence type="ECO:0000313" key="3">
    <source>
        <dbReference type="Proteomes" id="UP000000602"/>
    </source>
</evidence>
<dbReference type="PROSITE" id="PS51186">
    <property type="entry name" value="GNAT"/>
    <property type="match status" value="1"/>
</dbReference>
<protein>
    <recommendedName>
        <fullName evidence="1">N-acetyltransferase domain-containing protein</fullName>
    </recommendedName>
</protein>
<dbReference type="RefSeq" id="WP_011188735.1">
    <property type="nucleotide sequence ID" value="NC_006138.1"/>
</dbReference>
<accession>Q6AN51</accession>
<dbReference type="Gene3D" id="3.40.630.30">
    <property type="match status" value="1"/>
</dbReference>
<gene>
    <name evidence="2" type="ordered locus">DP1494</name>
</gene>
<name>Q6AN51_DESPS</name>
<dbReference type="OrthoDB" id="359414at2"/>
<keyword evidence="3" id="KW-1185">Reference proteome</keyword>
<dbReference type="STRING" id="177439.DP1494"/>
<dbReference type="SUPFAM" id="SSF55729">
    <property type="entry name" value="Acyl-CoA N-acyltransferases (Nat)"/>
    <property type="match status" value="1"/>
</dbReference>
<dbReference type="InterPro" id="IPR000182">
    <property type="entry name" value="GNAT_dom"/>
</dbReference>
<dbReference type="InterPro" id="IPR016181">
    <property type="entry name" value="Acyl_CoA_acyltransferase"/>
</dbReference>
<reference evidence="3" key="1">
    <citation type="journal article" date="2004" name="Environ. Microbiol.">
        <title>The genome of Desulfotalea psychrophila, a sulfate-reducing bacterium from permanently cold Arctic sediments.</title>
        <authorList>
            <person name="Rabus R."/>
            <person name="Ruepp A."/>
            <person name="Frickey T."/>
            <person name="Rattei T."/>
            <person name="Fartmann B."/>
            <person name="Stark M."/>
            <person name="Bauer M."/>
            <person name="Zibat A."/>
            <person name="Lombardot T."/>
            <person name="Becker I."/>
            <person name="Amann J."/>
            <person name="Gellner K."/>
            <person name="Teeling H."/>
            <person name="Leuschner W.D."/>
            <person name="Gloeckner F.-O."/>
            <person name="Lupas A.N."/>
            <person name="Amann R."/>
            <person name="Klenk H.-P."/>
        </authorList>
    </citation>
    <scope>NUCLEOTIDE SEQUENCE [LARGE SCALE GENOMIC DNA]</scope>
    <source>
        <strain evidence="3">DSM 12343 / LSv54</strain>
    </source>
</reference>
<sequence length="165" mass="18282">MVIFRRIEDADWPYIEKIEEEVYVPSLGEELVVLQSKYLASPATCLVAVEESEELAGYCLAYPLDACTVPALNSQTKLGGSVERGNIFIHDLAISAKYQGRGLGAELFAKLCRLIREQGFSSITLVAVQEGPKFWHKLGFTPHSELVADIKEYGVGAQFMVRNIV</sequence>
<dbReference type="GO" id="GO:0016747">
    <property type="term" value="F:acyltransferase activity, transferring groups other than amino-acyl groups"/>
    <property type="evidence" value="ECO:0007669"/>
    <property type="project" value="InterPro"/>
</dbReference>
<organism evidence="2 3">
    <name type="scientific">Desulfotalea psychrophila (strain LSv54 / DSM 12343)</name>
    <dbReference type="NCBI Taxonomy" id="177439"/>
    <lineage>
        <taxon>Bacteria</taxon>
        <taxon>Pseudomonadati</taxon>
        <taxon>Thermodesulfobacteriota</taxon>
        <taxon>Desulfobulbia</taxon>
        <taxon>Desulfobulbales</taxon>
        <taxon>Desulfocapsaceae</taxon>
        <taxon>Desulfotalea</taxon>
    </lineage>
</organism>